<evidence type="ECO:0000313" key="3">
    <source>
        <dbReference type="Proteomes" id="UP001176961"/>
    </source>
</evidence>
<sequence>MGYKQYSLINIELRRLVKFVTDDVTILTLETEICALGILKCFVASSTDDHNSYGLNGDGEEVSKQGYSKAKDRRQQRIEETQKLVMKRLLSKPRRKIDELCSELDRTCFTITDKMFKHGNALFAFRSLRRKGPEGVLILSQTKLQPQLPLNWENFNSKAWIVKKDYVRLTYAQLMIAGAFLSGGLEFNTTRKQDVLIIGLGGGVINNYFTQMKNQVLNVTVVDIDPVMLKVAKKWFGFTESPLHRIVIDDGVRYIHDAARRGEKYDVLIIDVCYNIPLPMMCPTKEFLEDDLIASMKAITTDNGAVIVNLIVKQSEEALKALPLYSRHYPSCYFINYGKEKPKRTTLTLTLQMNAFAITPKLWISLLDFSCFQLLIHRSIEVAVKNNDSSANR</sequence>
<dbReference type="Gene3D" id="3.40.50.150">
    <property type="entry name" value="Vaccinia Virus protein VP39"/>
    <property type="match status" value="1"/>
</dbReference>
<evidence type="ECO:0000256" key="1">
    <source>
        <dbReference type="SAM" id="MobiDB-lite"/>
    </source>
</evidence>
<evidence type="ECO:0000313" key="2">
    <source>
        <dbReference type="EMBL" id="CAJ0597615.1"/>
    </source>
</evidence>
<dbReference type="InterPro" id="IPR029063">
    <property type="entry name" value="SAM-dependent_MTases_sf"/>
</dbReference>
<dbReference type="SUPFAM" id="SSF53335">
    <property type="entry name" value="S-adenosyl-L-methionine-dependent methyltransferases"/>
    <property type="match status" value="1"/>
</dbReference>
<organism evidence="2 3">
    <name type="scientific">Cylicocyclus nassatus</name>
    <name type="common">Nematode worm</name>
    <dbReference type="NCBI Taxonomy" id="53992"/>
    <lineage>
        <taxon>Eukaryota</taxon>
        <taxon>Metazoa</taxon>
        <taxon>Ecdysozoa</taxon>
        <taxon>Nematoda</taxon>
        <taxon>Chromadorea</taxon>
        <taxon>Rhabditida</taxon>
        <taxon>Rhabditina</taxon>
        <taxon>Rhabditomorpha</taxon>
        <taxon>Strongyloidea</taxon>
        <taxon>Strongylidae</taxon>
        <taxon>Cylicocyclus</taxon>
    </lineage>
</organism>
<dbReference type="GO" id="GO:0003824">
    <property type="term" value="F:catalytic activity"/>
    <property type="evidence" value="ECO:0007669"/>
    <property type="project" value="InterPro"/>
</dbReference>
<keyword evidence="3" id="KW-1185">Reference proteome</keyword>
<dbReference type="PANTHER" id="PTHR11558">
    <property type="entry name" value="SPERMIDINE/SPERMINE SYNTHASE"/>
    <property type="match status" value="1"/>
</dbReference>
<reference evidence="2" key="1">
    <citation type="submission" date="2023-07" db="EMBL/GenBank/DDBJ databases">
        <authorList>
            <consortium name="CYATHOMIX"/>
        </authorList>
    </citation>
    <scope>NUCLEOTIDE SEQUENCE</scope>
    <source>
        <strain evidence="2">N/A</strain>
    </source>
</reference>
<protein>
    <recommendedName>
        <fullName evidence="4">Methyltransferase-like protein 13</fullName>
    </recommendedName>
</protein>
<proteinExistence type="predicted"/>
<dbReference type="Proteomes" id="UP001176961">
    <property type="component" value="Unassembled WGS sequence"/>
</dbReference>
<dbReference type="EMBL" id="CATQJL010000223">
    <property type="protein sequence ID" value="CAJ0597615.1"/>
    <property type="molecule type" value="Genomic_DNA"/>
</dbReference>
<accession>A0AA36GSZ4</accession>
<feature type="region of interest" description="Disordered" evidence="1">
    <location>
        <begin position="54"/>
        <end position="74"/>
    </location>
</feature>
<dbReference type="InterPro" id="IPR001045">
    <property type="entry name" value="Spermi_synthase"/>
</dbReference>
<dbReference type="PANTHER" id="PTHR11558:SF11">
    <property type="entry name" value="SPERMIDINE SYNTHASE"/>
    <property type="match status" value="1"/>
</dbReference>
<name>A0AA36GSZ4_CYLNA</name>
<comment type="caution">
    <text evidence="2">The sequence shown here is derived from an EMBL/GenBank/DDBJ whole genome shotgun (WGS) entry which is preliminary data.</text>
</comment>
<dbReference type="Pfam" id="PF01564">
    <property type="entry name" value="Spermine_synth"/>
    <property type="match status" value="1"/>
</dbReference>
<evidence type="ECO:0008006" key="4">
    <source>
        <dbReference type="Google" id="ProtNLM"/>
    </source>
</evidence>
<gene>
    <name evidence="2" type="ORF">CYNAS_LOCUS9598</name>
</gene>
<dbReference type="AlphaFoldDB" id="A0AA36GSZ4"/>